<keyword evidence="1" id="KW-1133">Transmembrane helix</keyword>
<protein>
    <submittedName>
        <fullName evidence="2">Stage II sporulation protein P</fullName>
    </submittedName>
</protein>
<dbReference type="Pfam" id="PF07454">
    <property type="entry name" value="SpoIIP"/>
    <property type="match status" value="1"/>
</dbReference>
<accession>A0AAW5E3H5</accession>
<name>A0AAW5E3H5_9BACI</name>
<dbReference type="Gene3D" id="3.40.630.40">
    <property type="entry name" value="Zn-dependent exopeptidases"/>
    <property type="match status" value="1"/>
</dbReference>
<keyword evidence="1" id="KW-0812">Transmembrane</keyword>
<reference evidence="2" key="1">
    <citation type="submission" date="2022-02" db="EMBL/GenBank/DDBJ databases">
        <title>Fredinandcohnia quinoae sp. nov. isolated from Chenopodium quinoa seeds.</title>
        <authorList>
            <person name="Saati-Santamaria Z."/>
            <person name="Flores-Felix J.D."/>
            <person name="Igual J.M."/>
            <person name="Velazquez E."/>
            <person name="Garcia-Fraile P."/>
            <person name="Martinez-Molina E."/>
        </authorList>
    </citation>
    <scope>NUCLEOTIDE SEQUENCE</scope>
    <source>
        <strain evidence="2">SECRCQ15</strain>
    </source>
</reference>
<dbReference type="InterPro" id="IPR010897">
    <property type="entry name" value="Spore_II_P"/>
</dbReference>
<dbReference type="SUPFAM" id="SSF53187">
    <property type="entry name" value="Zn-dependent exopeptidases"/>
    <property type="match status" value="1"/>
</dbReference>
<dbReference type="NCBIfam" id="TIGR02867">
    <property type="entry name" value="spore_II_P"/>
    <property type="match status" value="1"/>
</dbReference>
<gene>
    <name evidence="2" type="ORF">MJG50_17105</name>
</gene>
<keyword evidence="1" id="KW-0472">Membrane</keyword>
<feature type="transmembrane region" description="Helical" evidence="1">
    <location>
        <begin position="12"/>
        <end position="35"/>
    </location>
</feature>
<dbReference type="AlphaFoldDB" id="A0AAW5E3H5"/>
<dbReference type="EMBL" id="JAKTTI010000032">
    <property type="protein sequence ID" value="MCH1627053.1"/>
    <property type="molecule type" value="Genomic_DNA"/>
</dbReference>
<evidence type="ECO:0000313" key="3">
    <source>
        <dbReference type="Proteomes" id="UP001431131"/>
    </source>
</evidence>
<sequence length="383" mass="42832">MDKINVRINGLPSITMLMFFTIIGSFIIASSISLITKDYIKNDHLEESVQKLPIELMVNLFRFENSYFGQTLSTEQKSVSLSSVALGAMQIDYRDIRSFIGKELPGFTAYRSQKNNGIGAVESQQLPYESVPPLEELLQEREMAQKELEELTKSEPDPPLTDPPTTKKVLIYHSHSFESFLPLLGLADNQDGNKAVDSKTNITIVGELLGKGLEKKGIGVMVDKTNIGKKLKEKGWGTTRSYDISRTVVQEVIANHTNIDYLIDIHRDSARKEKTTVTINEKPYAKLYFIVGKASKNYEKNYALATSINKSIEAQYPGVSRGVWPKGKEDGNGNYNQDLSENSILIEVGGVDNDMKELKNTVDALSKVISDYFWNAEKVNNDG</sequence>
<proteinExistence type="predicted"/>
<evidence type="ECO:0000313" key="2">
    <source>
        <dbReference type="EMBL" id="MCH1627053.1"/>
    </source>
</evidence>
<comment type="caution">
    <text evidence="2">The sequence shown here is derived from an EMBL/GenBank/DDBJ whole genome shotgun (WGS) entry which is preliminary data.</text>
</comment>
<dbReference type="RefSeq" id="WP_240256970.1">
    <property type="nucleotide sequence ID" value="NZ_JAKTTI010000032.1"/>
</dbReference>
<organism evidence="2 3">
    <name type="scientific">Fredinandcohnia quinoae</name>
    <dbReference type="NCBI Taxonomy" id="2918902"/>
    <lineage>
        <taxon>Bacteria</taxon>
        <taxon>Bacillati</taxon>
        <taxon>Bacillota</taxon>
        <taxon>Bacilli</taxon>
        <taxon>Bacillales</taxon>
        <taxon>Bacillaceae</taxon>
        <taxon>Fredinandcohnia</taxon>
    </lineage>
</organism>
<evidence type="ECO:0000256" key="1">
    <source>
        <dbReference type="SAM" id="Phobius"/>
    </source>
</evidence>
<dbReference type="Proteomes" id="UP001431131">
    <property type="component" value="Unassembled WGS sequence"/>
</dbReference>
<keyword evidence="3" id="KW-1185">Reference proteome</keyword>